<gene>
    <name evidence="7" type="ORF">ODY43_05375</name>
</gene>
<evidence type="ECO:0000256" key="2">
    <source>
        <dbReference type="ARBA" id="ARBA00022692"/>
    </source>
</evidence>
<evidence type="ECO:0000259" key="6">
    <source>
        <dbReference type="Pfam" id="PF01061"/>
    </source>
</evidence>
<organism evidence="7 8">
    <name type="scientific">Aerococcus urinae</name>
    <dbReference type="NCBI Taxonomy" id="1376"/>
    <lineage>
        <taxon>Bacteria</taxon>
        <taxon>Bacillati</taxon>
        <taxon>Bacillota</taxon>
        <taxon>Bacilli</taxon>
        <taxon>Lactobacillales</taxon>
        <taxon>Aerococcaceae</taxon>
        <taxon>Aerococcus</taxon>
    </lineage>
</organism>
<name>A0ABT4C4R7_9LACT</name>
<proteinExistence type="predicted"/>
<keyword evidence="4 5" id="KW-0472">Membrane</keyword>
<feature type="domain" description="ABC-2 type transporter transmembrane" evidence="6">
    <location>
        <begin position="3"/>
        <end position="112"/>
    </location>
</feature>
<keyword evidence="8" id="KW-1185">Reference proteome</keyword>
<dbReference type="EMBL" id="JAOTML010000005">
    <property type="protein sequence ID" value="MCY3053419.1"/>
    <property type="molecule type" value="Genomic_DNA"/>
</dbReference>
<dbReference type="Proteomes" id="UP001069145">
    <property type="component" value="Unassembled WGS sequence"/>
</dbReference>
<evidence type="ECO:0000313" key="8">
    <source>
        <dbReference type="Proteomes" id="UP001069145"/>
    </source>
</evidence>
<feature type="transmembrane region" description="Helical" evidence="5">
    <location>
        <begin position="127"/>
        <end position="148"/>
    </location>
</feature>
<evidence type="ECO:0000256" key="3">
    <source>
        <dbReference type="ARBA" id="ARBA00022989"/>
    </source>
</evidence>
<evidence type="ECO:0000256" key="4">
    <source>
        <dbReference type="ARBA" id="ARBA00023136"/>
    </source>
</evidence>
<comment type="subcellular location">
    <subcellularLocation>
        <location evidence="1">Membrane</location>
        <topology evidence="1">Multi-pass membrane protein</topology>
    </subcellularLocation>
</comment>
<keyword evidence="2 5" id="KW-0812">Transmembrane</keyword>
<sequence length="155" mass="17469">MYSSGLSTLSYLFQQVLFTFLLLFTISTLACCSLFPLFDLELSGRFFLDLFFLELFAANFGMVLSTLTKKNQGALLVGTMLSVLTMLLSEALFTLKANSLQEEIQPLFPQFYMAKLGSGLDGQSVDLRQSVCVLLLYTLLFFLIALNVQKRRIEK</sequence>
<dbReference type="RefSeq" id="WP_255204080.1">
    <property type="nucleotide sequence ID" value="NZ_CAJHLF010000001.1"/>
</dbReference>
<keyword evidence="3 5" id="KW-1133">Transmembrane helix</keyword>
<reference evidence="7" key="1">
    <citation type="submission" date="2022-09" db="EMBL/GenBank/DDBJ databases">
        <title>Aerococcus urinae taxonomy study.</title>
        <authorList>
            <person name="Christensen J."/>
            <person name="Senneby E."/>
        </authorList>
    </citation>
    <scope>NUCLEOTIDE SEQUENCE</scope>
    <source>
        <strain evidence="7">NLD-066-U95</strain>
    </source>
</reference>
<protein>
    <submittedName>
        <fullName evidence="7">ABC transporter permease</fullName>
    </submittedName>
</protein>
<feature type="transmembrane region" description="Helical" evidence="5">
    <location>
        <begin position="50"/>
        <end position="67"/>
    </location>
</feature>
<dbReference type="InterPro" id="IPR013525">
    <property type="entry name" value="ABC2_TM"/>
</dbReference>
<accession>A0ABT4C4R7</accession>
<evidence type="ECO:0000256" key="1">
    <source>
        <dbReference type="ARBA" id="ARBA00004141"/>
    </source>
</evidence>
<dbReference type="GeneID" id="70079349"/>
<comment type="caution">
    <text evidence="7">The sequence shown here is derived from an EMBL/GenBank/DDBJ whole genome shotgun (WGS) entry which is preliminary data.</text>
</comment>
<dbReference type="Pfam" id="PF01061">
    <property type="entry name" value="ABC2_membrane"/>
    <property type="match status" value="1"/>
</dbReference>
<evidence type="ECO:0000256" key="5">
    <source>
        <dbReference type="SAM" id="Phobius"/>
    </source>
</evidence>
<feature type="transmembrane region" description="Helical" evidence="5">
    <location>
        <begin position="12"/>
        <end position="38"/>
    </location>
</feature>
<evidence type="ECO:0000313" key="7">
    <source>
        <dbReference type="EMBL" id="MCY3053419.1"/>
    </source>
</evidence>
<feature type="transmembrane region" description="Helical" evidence="5">
    <location>
        <begin position="74"/>
        <end position="93"/>
    </location>
</feature>